<comment type="similarity">
    <text evidence="2">Belongs to the UPF0410 family.</text>
</comment>
<evidence type="ECO:0000256" key="2">
    <source>
        <dbReference type="ARBA" id="ARBA00011006"/>
    </source>
</evidence>
<evidence type="ECO:0000256" key="7">
    <source>
        <dbReference type="SAM" id="Phobius"/>
    </source>
</evidence>
<keyword evidence="3" id="KW-1003">Cell membrane</keyword>
<evidence type="ECO:0000313" key="8">
    <source>
        <dbReference type="EMBL" id="NIJ08802.1"/>
    </source>
</evidence>
<gene>
    <name evidence="8" type="ORF">FHS31_002426</name>
</gene>
<dbReference type="PANTHER" id="PTHR33884">
    <property type="entry name" value="UPF0410 PROTEIN YMGE"/>
    <property type="match status" value="1"/>
</dbReference>
<keyword evidence="4 7" id="KW-0812">Transmembrane</keyword>
<feature type="transmembrane region" description="Helical" evidence="7">
    <location>
        <begin position="6"/>
        <end position="22"/>
    </location>
</feature>
<protein>
    <submittedName>
        <fullName evidence="8">Membrane protein YeaQ/YmgE (Transglycosylase-associated protein family)</fullName>
    </submittedName>
</protein>
<comment type="caution">
    <text evidence="8">The sequence shown here is derived from an EMBL/GenBank/DDBJ whole genome shotgun (WGS) entry which is preliminary data.</text>
</comment>
<sequence>MGLILWLVIGGVVGWLASILMRTDAQQGILLNIVVGIVGAFIGGLIFSGGNINNAPLTLYTFLISLVGAVVLLAIVNLVRRGTVR</sequence>
<dbReference type="RefSeq" id="WP_167073814.1">
    <property type="nucleotide sequence ID" value="NZ_JAAOZC010000006.1"/>
</dbReference>
<feature type="transmembrane region" description="Helical" evidence="7">
    <location>
        <begin position="29"/>
        <end position="47"/>
    </location>
</feature>
<comment type="subcellular location">
    <subcellularLocation>
        <location evidence="1">Cell membrane</location>
        <topology evidence="1">Multi-pass membrane protein</topology>
    </subcellularLocation>
</comment>
<proteinExistence type="inferred from homology"/>
<accession>A0ABX0TWL7</accession>
<dbReference type="PANTHER" id="PTHR33884:SF3">
    <property type="entry name" value="UPF0410 PROTEIN YMGE"/>
    <property type="match status" value="1"/>
</dbReference>
<organism evidence="8 9">
    <name type="scientific">Sphingomonas vulcanisoli</name>
    <dbReference type="NCBI Taxonomy" id="1658060"/>
    <lineage>
        <taxon>Bacteria</taxon>
        <taxon>Pseudomonadati</taxon>
        <taxon>Pseudomonadota</taxon>
        <taxon>Alphaproteobacteria</taxon>
        <taxon>Sphingomonadales</taxon>
        <taxon>Sphingomonadaceae</taxon>
        <taxon>Sphingomonas</taxon>
    </lineage>
</organism>
<reference evidence="8 9" key="1">
    <citation type="submission" date="2020-03" db="EMBL/GenBank/DDBJ databases">
        <title>Genomic Encyclopedia of Type Strains, Phase III (KMG-III): the genomes of soil and plant-associated and newly described type strains.</title>
        <authorList>
            <person name="Whitman W."/>
        </authorList>
    </citation>
    <scope>NUCLEOTIDE SEQUENCE [LARGE SCALE GENOMIC DNA]</scope>
    <source>
        <strain evidence="8 9">CECT 8804</strain>
    </source>
</reference>
<feature type="transmembrane region" description="Helical" evidence="7">
    <location>
        <begin position="59"/>
        <end position="79"/>
    </location>
</feature>
<evidence type="ECO:0000256" key="5">
    <source>
        <dbReference type="ARBA" id="ARBA00022989"/>
    </source>
</evidence>
<keyword evidence="9" id="KW-1185">Reference proteome</keyword>
<dbReference type="InterPro" id="IPR007341">
    <property type="entry name" value="Transgly_assoc"/>
</dbReference>
<dbReference type="Proteomes" id="UP000727456">
    <property type="component" value="Unassembled WGS sequence"/>
</dbReference>
<dbReference type="Pfam" id="PF04226">
    <property type="entry name" value="Transgly_assoc"/>
    <property type="match status" value="1"/>
</dbReference>
<dbReference type="EMBL" id="JAAOZC010000006">
    <property type="protein sequence ID" value="NIJ08802.1"/>
    <property type="molecule type" value="Genomic_DNA"/>
</dbReference>
<keyword evidence="5 7" id="KW-1133">Transmembrane helix</keyword>
<evidence type="ECO:0000256" key="6">
    <source>
        <dbReference type="ARBA" id="ARBA00023136"/>
    </source>
</evidence>
<evidence type="ECO:0000256" key="4">
    <source>
        <dbReference type="ARBA" id="ARBA00022692"/>
    </source>
</evidence>
<name>A0ABX0TWL7_9SPHN</name>
<keyword evidence="6 7" id="KW-0472">Membrane</keyword>
<evidence type="ECO:0000313" key="9">
    <source>
        <dbReference type="Proteomes" id="UP000727456"/>
    </source>
</evidence>
<evidence type="ECO:0000256" key="3">
    <source>
        <dbReference type="ARBA" id="ARBA00022475"/>
    </source>
</evidence>
<evidence type="ECO:0000256" key="1">
    <source>
        <dbReference type="ARBA" id="ARBA00004651"/>
    </source>
</evidence>